<dbReference type="AlphaFoldDB" id="A0A9W6YMI3"/>
<evidence type="ECO:0000313" key="2">
    <source>
        <dbReference type="EMBL" id="GMF80643.1"/>
    </source>
</evidence>
<feature type="region of interest" description="Disordered" evidence="1">
    <location>
        <begin position="119"/>
        <end position="140"/>
    </location>
</feature>
<gene>
    <name evidence="2" type="ORF">Pfra01_002867500</name>
</gene>
<dbReference type="Proteomes" id="UP001165121">
    <property type="component" value="Unassembled WGS sequence"/>
</dbReference>
<proteinExistence type="predicted"/>
<organism evidence="2 3">
    <name type="scientific">Phytophthora fragariaefolia</name>
    <dbReference type="NCBI Taxonomy" id="1490495"/>
    <lineage>
        <taxon>Eukaryota</taxon>
        <taxon>Sar</taxon>
        <taxon>Stramenopiles</taxon>
        <taxon>Oomycota</taxon>
        <taxon>Peronosporomycetes</taxon>
        <taxon>Peronosporales</taxon>
        <taxon>Peronosporaceae</taxon>
        <taxon>Phytophthora</taxon>
    </lineage>
</organism>
<sequence>MRLTVKSLEELDSSGTLVDGKSVSDFNTNSNSWAALSTTQVDGVNISSTSFLADLVVGEAKVAFNLTASIADGNVTLSYGSQTLTVPAGALKFTVDITGWTFADATNTLALSVALDAKGPKGKALGKPTKKAKDKSSKSSIDRIDMGDSMFMDAPTIVIIDEKEVNVINSTVVASGSSVAFQWVFPSFTTSLHYDPVLGEDSTTSSSADSAGSASTASSTTTTTTSTASVMSFSGIAAGALAAIAFSLF</sequence>
<comment type="caution">
    <text evidence="2">The sequence shown here is derived from an EMBL/GenBank/DDBJ whole genome shotgun (WGS) entry which is preliminary data.</text>
</comment>
<reference evidence="2" key="1">
    <citation type="submission" date="2023-04" db="EMBL/GenBank/DDBJ databases">
        <title>Phytophthora fragariaefolia NBRC 109709.</title>
        <authorList>
            <person name="Ichikawa N."/>
            <person name="Sato H."/>
            <person name="Tonouchi N."/>
        </authorList>
    </citation>
    <scope>NUCLEOTIDE SEQUENCE</scope>
    <source>
        <strain evidence="2">NBRC 109709</strain>
    </source>
</reference>
<evidence type="ECO:0000313" key="3">
    <source>
        <dbReference type="Proteomes" id="UP001165121"/>
    </source>
</evidence>
<dbReference type="EMBL" id="BSXT01010536">
    <property type="protein sequence ID" value="GMF80643.1"/>
    <property type="molecule type" value="Genomic_DNA"/>
</dbReference>
<keyword evidence="3" id="KW-1185">Reference proteome</keyword>
<dbReference type="PANTHER" id="PTHR34733:SF1">
    <property type="match status" value="1"/>
</dbReference>
<dbReference type="OrthoDB" id="167659at2759"/>
<name>A0A9W6YMI3_9STRA</name>
<accession>A0A9W6YMI3</accession>
<dbReference type="PANTHER" id="PTHR34733">
    <property type="match status" value="1"/>
</dbReference>
<evidence type="ECO:0000256" key="1">
    <source>
        <dbReference type="SAM" id="MobiDB-lite"/>
    </source>
</evidence>
<protein>
    <submittedName>
        <fullName evidence="2">Unnamed protein product</fullName>
    </submittedName>
</protein>